<proteinExistence type="predicted"/>
<keyword evidence="3" id="KW-1185">Reference proteome</keyword>
<gene>
    <name evidence="2" type="ORF">B7463_g2553</name>
</gene>
<dbReference type="OrthoDB" id="3554680at2759"/>
<name>A0A3E2HK84_SCYLI</name>
<dbReference type="AlphaFoldDB" id="A0A3E2HK84"/>
<evidence type="ECO:0000313" key="2">
    <source>
        <dbReference type="EMBL" id="RFU33800.1"/>
    </source>
</evidence>
<dbReference type="OMA" id="WLETINI"/>
<evidence type="ECO:0000256" key="1">
    <source>
        <dbReference type="SAM" id="MobiDB-lite"/>
    </source>
</evidence>
<comment type="caution">
    <text evidence="2">The sequence shown here is derived from an EMBL/GenBank/DDBJ whole genome shotgun (WGS) entry which is preliminary data.</text>
</comment>
<feature type="non-terminal residue" evidence="2">
    <location>
        <position position="1079"/>
    </location>
</feature>
<protein>
    <submittedName>
        <fullName evidence="2">Uncharacterized protein</fullName>
    </submittedName>
</protein>
<organism evidence="2 3">
    <name type="scientific">Scytalidium lignicola</name>
    <name type="common">Hyphomycete</name>
    <dbReference type="NCBI Taxonomy" id="5539"/>
    <lineage>
        <taxon>Eukaryota</taxon>
        <taxon>Fungi</taxon>
        <taxon>Dikarya</taxon>
        <taxon>Ascomycota</taxon>
        <taxon>Pezizomycotina</taxon>
        <taxon>Leotiomycetes</taxon>
        <taxon>Leotiomycetes incertae sedis</taxon>
        <taxon>Scytalidium</taxon>
    </lineage>
</organism>
<feature type="region of interest" description="Disordered" evidence="1">
    <location>
        <begin position="108"/>
        <end position="140"/>
    </location>
</feature>
<feature type="non-terminal residue" evidence="2">
    <location>
        <position position="1"/>
    </location>
</feature>
<sequence length="1079" mass="120298">MSSAREDGKTQANSVQEIDSIINATAVRDFAYTASSSIIEAGATPTMTDDEAVTFLSSSASTTAATTSDLRTGTENANNLPYTTFYDPSWTLSESQIKIYEPRSPVLPKGAGLSRESTQNGVGRRISDRSHTSEYSTYSTTYSSRMPRDLAGLYEMPHQELKVLESTSEDEIVSNIEAGTHARHESDSKYSQYSTYHSLDIDMEQDEISVSGDVNEEEERASSRHLTETSSVESGADELHRRNTIIPQKTPLFRQSKISIAVDVSGSTYGTVIEAEVKAIRSICSLFPSSLRSAIKILPWSAVAEYPIGLEDLDQLDPNGDTDPNALLHDDACRYELQNSSFWFLMTDGDIFPNEVRTFARNLVEYGLHGLASVVAIFGERESTPSKCNISVGLSIFAVSPHCAFLYTDVETGQTYILQTKGCFTALLPKGKSNPRLDTSTLWEDLPQTSYENLARVPIPPPQSVSKDEVILKDNSRLNISALLSNPAVDPETASRILDHEDNMKTIALTAKLKGQSEQFRKWLDAVEKVTADTLNPDKIERPQTDSSNLLTEAVASLMKTEKSENTIADVQRQIREANLRDSKALEVMEQSVSLQAHRRSSSGRHARRVSSSNLVSAEDNIGSVDYDTYAPYYPRADAPSLGPRPLSVIPQTPGIEGHHRMSSLMNPGFRKPDVQRDFYKGTCMLCASNELVMALVLKKPPENFQSATANFPPPGSFSHLRYPLTMGNYPETDIIMPLLACDPCSFRLARKGCMPSGEKISAVLPVLSFLKNRAAWLETINIATQKRFSTEDLPLVFLAILYTKLERLLEERDSRAESTLRPALNWACSTLLQEIQPTNPESPMGANLGSEILKMFHSTLDNPESMDLLTYPVDGFIVANVALSNSHYKTKISAVKRQRIIFYRFLYHLAEQYFKLSVESGDMVCHATMMLLLLIDERAGPRSLLTLETLRQFSVHFKNRQEMMQALQTGLNWRPRKYKPKKLSISVKDLLNTPFLDAQSLRSFQRLGSLFTWIEDKAAHAIAAFLHFLHCIEKTEGGASERFVTIRKRPEMSKVISTPEEMSAKKVEDLIKEFPPVL</sequence>
<feature type="region of interest" description="Disordered" evidence="1">
    <location>
        <begin position="211"/>
        <end position="243"/>
    </location>
</feature>
<dbReference type="EMBL" id="NCSJ02000030">
    <property type="protein sequence ID" value="RFU33800.1"/>
    <property type="molecule type" value="Genomic_DNA"/>
</dbReference>
<evidence type="ECO:0000313" key="3">
    <source>
        <dbReference type="Proteomes" id="UP000258309"/>
    </source>
</evidence>
<dbReference type="Proteomes" id="UP000258309">
    <property type="component" value="Unassembled WGS sequence"/>
</dbReference>
<accession>A0A3E2HK84</accession>
<reference evidence="2 3" key="1">
    <citation type="submission" date="2018-05" db="EMBL/GenBank/DDBJ databases">
        <title>Draft genome sequence of Scytalidium lignicola DSM 105466, a ubiquitous saprotrophic fungus.</title>
        <authorList>
            <person name="Buettner E."/>
            <person name="Gebauer A.M."/>
            <person name="Hofrichter M."/>
            <person name="Liers C."/>
            <person name="Kellner H."/>
        </authorList>
    </citation>
    <scope>NUCLEOTIDE SEQUENCE [LARGE SCALE GENOMIC DNA]</scope>
    <source>
        <strain evidence="2 3">DSM 105466</strain>
    </source>
</reference>